<comment type="caution">
    <text evidence="2">The sequence shown here is derived from an EMBL/GenBank/DDBJ whole genome shotgun (WGS) entry which is preliminary data.</text>
</comment>
<evidence type="ECO:0000256" key="1">
    <source>
        <dbReference type="SAM" id="MobiDB-lite"/>
    </source>
</evidence>
<feature type="non-terminal residue" evidence="2">
    <location>
        <position position="117"/>
    </location>
</feature>
<gene>
    <name evidence="2" type="ORF">PGLA1383_LOCUS35790</name>
</gene>
<organism evidence="2 3">
    <name type="scientific">Polarella glacialis</name>
    <name type="common">Dinoflagellate</name>
    <dbReference type="NCBI Taxonomy" id="89957"/>
    <lineage>
        <taxon>Eukaryota</taxon>
        <taxon>Sar</taxon>
        <taxon>Alveolata</taxon>
        <taxon>Dinophyceae</taxon>
        <taxon>Suessiales</taxon>
        <taxon>Suessiaceae</taxon>
        <taxon>Polarella</taxon>
    </lineage>
</organism>
<accession>A0A813G0L5</accession>
<feature type="non-terminal residue" evidence="2">
    <location>
        <position position="1"/>
    </location>
</feature>
<protein>
    <submittedName>
        <fullName evidence="2">Uncharacterized protein</fullName>
    </submittedName>
</protein>
<reference evidence="2" key="1">
    <citation type="submission" date="2021-02" db="EMBL/GenBank/DDBJ databases">
        <authorList>
            <person name="Dougan E. K."/>
            <person name="Rhodes N."/>
            <person name="Thang M."/>
            <person name="Chan C."/>
        </authorList>
    </citation>
    <scope>NUCLEOTIDE SEQUENCE</scope>
</reference>
<dbReference type="AlphaFoldDB" id="A0A813G0L5"/>
<keyword evidence="3" id="KW-1185">Reference proteome</keyword>
<sequence>DFRPSAIFLELDRQDFATLQPSGGGLPAAPPEPPSASYGGNNTNTNNNNNNTNNSNSNSNSNNNSNNNGVGGGSSGSRAPRAPWFAAREEGSAEAASPECATAIAWARAQNPVSTNR</sequence>
<dbReference type="EMBL" id="CAJNNV010026419">
    <property type="protein sequence ID" value="CAE8618138.1"/>
    <property type="molecule type" value="Genomic_DNA"/>
</dbReference>
<dbReference type="Proteomes" id="UP000654075">
    <property type="component" value="Unassembled WGS sequence"/>
</dbReference>
<name>A0A813G0L5_POLGL</name>
<evidence type="ECO:0000313" key="3">
    <source>
        <dbReference type="Proteomes" id="UP000654075"/>
    </source>
</evidence>
<proteinExistence type="predicted"/>
<evidence type="ECO:0000313" key="2">
    <source>
        <dbReference type="EMBL" id="CAE8618138.1"/>
    </source>
</evidence>
<feature type="compositionally biased region" description="Low complexity" evidence="1">
    <location>
        <begin position="35"/>
        <end position="68"/>
    </location>
</feature>
<feature type="region of interest" description="Disordered" evidence="1">
    <location>
        <begin position="1"/>
        <end position="98"/>
    </location>
</feature>